<dbReference type="Proteomes" id="UP001295684">
    <property type="component" value="Unassembled WGS sequence"/>
</dbReference>
<name>A0AAD2CWR5_EUPCR</name>
<sequence>MSIKGTTFIEFLLESHPRRLRSKLQENALMHTELLNSYCEEEIKKLVYKARGLMRAVKRTHVVPQDITRANYCLNNSTTILYQPLDGYKYVETKDGLDYCLQDLEKISLDSVPDPLEITNTDEIPLFSLNPTLDCHFALIDGKKVDIPETQEAPVTEEEDELSPEIWKEYLECFHKPSQIIPVIVCTKAKEFYEKFLELLVSYKSPPWPSAREEDIPKEFDQICCQLVKHSYLLPLIPKLLELLKDLTVYNPDKGTIATQISDLSTLQAPWIPDMDLVAKILYKIISLCIDHRAEDNDGFRTSTYRRFFVEALLDQILPILYHFLIGGSSNEPNDCDDPKQSPGWKQAKACFKLLYFHFGIKYQSAFNQVLQDVEID</sequence>
<protein>
    <submittedName>
        <fullName evidence="1">Uncharacterized protein</fullName>
    </submittedName>
</protein>
<organism evidence="1 2">
    <name type="scientific">Euplotes crassus</name>
    <dbReference type="NCBI Taxonomy" id="5936"/>
    <lineage>
        <taxon>Eukaryota</taxon>
        <taxon>Sar</taxon>
        <taxon>Alveolata</taxon>
        <taxon>Ciliophora</taxon>
        <taxon>Intramacronucleata</taxon>
        <taxon>Spirotrichea</taxon>
        <taxon>Hypotrichia</taxon>
        <taxon>Euplotida</taxon>
        <taxon>Euplotidae</taxon>
        <taxon>Moneuplotes</taxon>
    </lineage>
</organism>
<proteinExistence type="predicted"/>
<dbReference type="EMBL" id="CAMPGE010014336">
    <property type="protein sequence ID" value="CAI2373012.1"/>
    <property type="molecule type" value="Genomic_DNA"/>
</dbReference>
<comment type="caution">
    <text evidence="1">The sequence shown here is derived from an EMBL/GenBank/DDBJ whole genome shotgun (WGS) entry which is preliminary data.</text>
</comment>
<accession>A0AAD2CWR5</accession>
<dbReference type="AlphaFoldDB" id="A0AAD2CWR5"/>
<reference evidence="1" key="1">
    <citation type="submission" date="2023-07" db="EMBL/GenBank/DDBJ databases">
        <authorList>
            <consortium name="AG Swart"/>
            <person name="Singh M."/>
            <person name="Singh A."/>
            <person name="Seah K."/>
            <person name="Emmerich C."/>
        </authorList>
    </citation>
    <scope>NUCLEOTIDE SEQUENCE</scope>
    <source>
        <strain evidence="1">DP1</strain>
    </source>
</reference>
<gene>
    <name evidence="1" type="ORF">ECRASSUSDP1_LOCUS14349</name>
</gene>
<evidence type="ECO:0000313" key="2">
    <source>
        <dbReference type="Proteomes" id="UP001295684"/>
    </source>
</evidence>
<evidence type="ECO:0000313" key="1">
    <source>
        <dbReference type="EMBL" id="CAI2373012.1"/>
    </source>
</evidence>
<keyword evidence="2" id="KW-1185">Reference proteome</keyword>